<keyword evidence="2" id="KW-0865">Zymogen</keyword>
<sequence>LGLRGVSVIFASGDTGVGSACQSNDGKKTARFTLNFPATRPYVTPVRGTYALDSEIEAAFSSGAFSNYFVTPPYQGNTTKAYIAKLGNSSKGYFTTSGRGDPDVSAQSVRCLIESQDHLQFLYGMSCAAPTFAAVISNLNNKAFSAGEGKARLLKPLVVFPGHPGIRRYHSGTVSWVLG</sequence>
<evidence type="ECO:0000256" key="3">
    <source>
        <dbReference type="PROSITE-ProRule" id="PRU01032"/>
    </source>
</evidence>
<dbReference type="PANTHER" id="PTHR14218:SF15">
    <property type="entry name" value="TRIPEPTIDYL-PEPTIDASE 1"/>
    <property type="match status" value="1"/>
</dbReference>
<name>W9X075_9EURO</name>
<dbReference type="GO" id="GO:0006508">
    <property type="term" value="P:proteolysis"/>
    <property type="evidence" value="ECO:0007669"/>
    <property type="project" value="InterPro"/>
</dbReference>
<dbReference type="GO" id="GO:0008240">
    <property type="term" value="F:tripeptidyl-peptidase activity"/>
    <property type="evidence" value="ECO:0007669"/>
    <property type="project" value="TreeGrafter"/>
</dbReference>
<dbReference type="PANTHER" id="PTHR14218">
    <property type="entry name" value="PROTEASE S8 TRIPEPTIDYL PEPTIDASE I CLN2"/>
    <property type="match status" value="1"/>
</dbReference>
<dbReference type="STRING" id="1182543.W9X075"/>
<dbReference type="GO" id="GO:0004252">
    <property type="term" value="F:serine-type endopeptidase activity"/>
    <property type="evidence" value="ECO:0007669"/>
    <property type="project" value="InterPro"/>
</dbReference>
<dbReference type="AlphaFoldDB" id="W9X075"/>
<dbReference type="OrthoDB" id="409122at2759"/>
<dbReference type="PROSITE" id="PS51695">
    <property type="entry name" value="SEDOLISIN"/>
    <property type="match status" value="1"/>
</dbReference>
<evidence type="ECO:0000259" key="4">
    <source>
        <dbReference type="PROSITE" id="PS51695"/>
    </source>
</evidence>
<accession>W9X075</accession>
<feature type="non-terminal residue" evidence="5">
    <location>
        <position position="1"/>
    </location>
</feature>
<protein>
    <recommendedName>
        <fullName evidence="4">Peptidase S53 domain-containing protein</fullName>
    </recommendedName>
</protein>
<comment type="caution">
    <text evidence="5">The sequence shown here is derived from an EMBL/GenBank/DDBJ whole genome shotgun (WGS) entry which is preliminary data.</text>
</comment>
<dbReference type="SUPFAM" id="SSF52743">
    <property type="entry name" value="Subtilisin-like"/>
    <property type="match status" value="1"/>
</dbReference>
<evidence type="ECO:0000313" key="5">
    <source>
        <dbReference type="EMBL" id="EXJ73608.1"/>
    </source>
</evidence>
<evidence type="ECO:0000313" key="6">
    <source>
        <dbReference type="Proteomes" id="UP000019471"/>
    </source>
</evidence>
<feature type="non-terminal residue" evidence="5">
    <location>
        <position position="179"/>
    </location>
</feature>
<dbReference type="EMBL" id="AMGX01000004">
    <property type="protein sequence ID" value="EXJ73608.1"/>
    <property type="molecule type" value="Genomic_DNA"/>
</dbReference>
<dbReference type="InterPro" id="IPR036852">
    <property type="entry name" value="Peptidase_S8/S53_dom_sf"/>
</dbReference>
<dbReference type="InterPro" id="IPR030400">
    <property type="entry name" value="Sedolisin_dom"/>
</dbReference>
<feature type="domain" description="Peptidase S53" evidence="4">
    <location>
        <begin position="1"/>
        <end position="179"/>
    </location>
</feature>
<dbReference type="Gene3D" id="3.40.50.200">
    <property type="entry name" value="Peptidase S8/S53 domain"/>
    <property type="match status" value="1"/>
</dbReference>
<gene>
    <name evidence="5" type="ORF">A1O5_03370</name>
</gene>
<keyword evidence="6" id="KW-1185">Reference proteome</keyword>
<reference evidence="5 6" key="1">
    <citation type="submission" date="2013-03" db="EMBL/GenBank/DDBJ databases">
        <title>The Genome Sequence of Cladophialophora psammophila CBS 110553.</title>
        <authorList>
            <consortium name="The Broad Institute Genomics Platform"/>
            <person name="Cuomo C."/>
            <person name="de Hoog S."/>
            <person name="Gorbushina A."/>
            <person name="Walker B."/>
            <person name="Young S.K."/>
            <person name="Zeng Q."/>
            <person name="Gargeya S."/>
            <person name="Fitzgerald M."/>
            <person name="Haas B."/>
            <person name="Abouelleil A."/>
            <person name="Allen A.W."/>
            <person name="Alvarado L."/>
            <person name="Arachchi H.M."/>
            <person name="Berlin A.M."/>
            <person name="Chapman S.B."/>
            <person name="Gainer-Dewar J."/>
            <person name="Goldberg J."/>
            <person name="Griggs A."/>
            <person name="Gujja S."/>
            <person name="Hansen M."/>
            <person name="Howarth C."/>
            <person name="Imamovic A."/>
            <person name="Ireland A."/>
            <person name="Larimer J."/>
            <person name="McCowan C."/>
            <person name="Murphy C."/>
            <person name="Pearson M."/>
            <person name="Poon T.W."/>
            <person name="Priest M."/>
            <person name="Roberts A."/>
            <person name="Saif S."/>
            <person name="Shea T."/>
            <person name="Sisk P."/>
            <person name="Sykes S."/>
            <person name="Wortman J."/>
            <person name="Nusbaum C."/>
            <person name="Birren B."/>
        </authorList>
    </citation>
    <scope>NUCLEOTIDE SEQUENCE [LARGE SCALE GENOMIC DNA]</scope>
    <source>
        <strain evidence="5 6">CBS 110553</strain>
    </source>
</reference>
<evidence type="ECO:0000256" key="2">
    <source>
        <dbReference type="ARBA" id="ARBA00023145"/>
    </source>
</evidence>
<dbReference type="HOGENOM" id="CLU_1506906_0_0_1"/>
<keyword evidence="1" id="KW-0732">Signal</keyword>
<comment type="caution">
    <text evidence="3">Lacks conserved residue(s) required for the propagation of feature annotation.</text>
</comment>
<dbReference type="GeneID" id="19188098"/>
<organism evidence="5 6">
    <name type="scientific">Cladophialophora psammophila CBS 110553</name>
    <dbReference type="NCBI Taxonomy" id="1182543"/>
    <lineage>
        <taxon>Eukaryota</taxon>
        <taxon>Fungi</taxon>
        <taxon>Dikarya</taxon>
        <taxon>Ascomycota</taxon>
        <taxon>Pezizomycotina</taxon>
        <taxon>Eurotiomycetes</taxon>
        <taxon>Chaetothyriomycetidae</taxon>
        <taxon>Chaetothyriales</taxon>
        <taxon>Herpotrichiellaceae</taxon>
        <taxon>Cladophialophora</taxon>
    </lineage>
</organism>
<dbReference type="RefSeq" id="XP_007742171.1">
    <property type="nucleotide sequence ID" value="XM_007743981.1"/>
</dbReference>
<evidence type="ECO:0000256" key="1">
    <source>
        <dbReference type="ARBA" id="ARBA00022729"/>
    </source>
</evidence>
<proteinExistence type="predicted"/>
<dbReference type="eggNOG" id="ENOG502QR6D">
    <property type="taxonomic scope" value="Eukaryota"/>
</dbReference>
<dbReference type="Proteomes" id="UP000019471">
    <property type="component" value="Unassembled WGS sequence"/>
</dbReference>
<dbReference type="InterPro" id="IPR050819">
    <property type="entry name" value="Tripeptidyl-peptidase_I"/>
</dbReference>